<protein>
    <submittedName>
        <fullName evidence="1">Uncharacterized protein</fullName>
    </submittedName>
</protein>
<dbReference type="Proteomes" id="UP000249661">
    <property type="component" value="Unassembled WGS sequence"/>
</dbReference>
<proteinExistence type="predicted"/>
<accession>A0ACD1H4D2</accession>
<evidence type="ECO:0000313" key="2">
    <source>
        <dbReference type="Proteomes" id="UP000249661"/>
    </source>
</evidence>
<organism evidence="1 2">
    <name type="scientific">Aspergillus aculeatinus CBS 121060</name>
    <dbReference type="NCBI Taxonomy" id="1448322"/>
    <lineage>
        <taxon>Eukaryota</taxon>
        <taxon>Fungi</taxon>
        <taxon>Dikarya</taxon>
        <taxon>Ascomycota</taxon>
        <taxon>Pezizomycotina</taxon>
        <taxon>Eurotiomycetes</taxon>
        <taxon>Eurotiomycetidae</taxon>
        <taxon>Eurotiales</taxon>
        <taxon>Aspergillaceae</taxon>
        <taxon>Aspergillus</taxon>
        <taxon>Aspergillus subgen. Circumdati</taxon>
    </lineage>
</organism>
<name>A0ACD1H4D2_9EURO</name>
<reference evidence="1" key="1">
    <citation type="submission" date="2018-02" db="EMBL/GenBank/DDBJ databases">
        <title>The genomes of Aspergillus section Nigri reveals drivers in fungal speciation.</title>
        <authorList>
            <consortium name="DOE Joint Genome Institute"/>
            <person name="Vesth T.C."/>
            <person name="Nybo J."/>
            <person name="Theobald S."/>
            <person name="Brandl J."/>
            <person name="Frisvad J.C."/>
            <person name="Nielsen K.F."/>
            <person name="Lyhne E.K."/>
            <person name="Kogle M.E."/>
            <person name="Kuo A."/>
            <person name="Riley R."/>
            <person name="Clum A."/>
            <person name="Nolan M."/>
            <person name="Lipzen A."/>
            <person name="Salamov A."/>
            <person name="Henrissat B."/>
            <person name="Wiebenga A."/>
            <person name="De vries R.P."/>
            <person name="Grigoriev I.V."/>
            <person name="Mortensen U.H."/>
            <person name="Andersen M.R."/>
            <person name="Baker S.E."/>
        </authorList>
    </citation>
    <scope>NUCLEOTIDE SEQUENCE</scope>
    <source>
        <strain evidence="1">CBS 121060</strain>
    </source>
</reference>
<gene>
    <name evidence="1" type="ORF">BO66DRAFT_126039</name>
</gene>
<dbReference type="EMBL" id="KZ824966">
    <property type="protein sequence ID" value="RAH68475.1"/>
    <property type="molecule type" value="Genomic_DNA"/>
</dbReference>
<evidence type="ECO:0000313" key="1">
    <source>
        <dbReference type="EMBL" id="RAH68475.1"/>
    </source>
</evidence>
<keyword evidence="2" id="KW-1185">Reference proteome</keyword>
<sequence>MEALMALDDKGNTPLHLAVAYERCTDAGLSVVKALIDFCDKALDAQTSTTNRLSPYRYHLFTRAEAGAKTSGRKHVEQQQPQGIKEASLPVNKGSMAKDNVMLPPSLAPMSLPGPDHKLPSDD</sequence>